<feature type="region of interest" description="Disordered" evidence="1">
    <location>
        <begin position="79"/>
        <end position="103"/>
    </location>
</feature>
<evidence type="ECO:0000256" key="1">
    <source>
        <dbReference type="SAM" id="MobiDB-lite"/>
    </source>
</evidence>
<reference evidence="3 4" key="1">
    <citation type="submission" date="2016-11" db="EMBL/GenBank/DDBJ databases">
        <authorList>
            <person name="Jaros S."/>
            <person name="Januszkiewicz K."/>
            <person name="Wedrychowicz H."/>
        </authorList>
    </citation>
    <scope>NUCLEOTIDE SEQUENCE [LARGE SCALE GENOMIC DNA]</scope>
    <source>
        <strain evidence="3 4">IBRC-M 10683</strain>
    </source>
</reference>
<keyword evidence="2" id="KW-1133">Transmembrane helix</keyword>
<dbReference type="Gene3D" id="2.120.10.30">
    <property type="entry name" value="TolB, C-terminal domain"/>
    <property type="match status" value="1"/>
</dbReference>
<proteinExistence type="predicted"/>
<evidence type="ECO:0000256" key="2">
    <source>
        <dbReference type="SAM" id="Phobius"/>
    </source>
</evidence>
<keyword evidence="2" id="KW-0472">Membrane</keyword>
<gene>
    <name evidence="3" type="ORF">SAMN05216225_10051</name>
</gene>
<dbReference type="RefSeq" id="WP_072888319.1">
    <property type="nucleotide sequence ID" value="NZ_FQVW01000005.1"/>
</dbReference>
<feature type="compositionally biased region" description="Acidic residues" evidence="1">
    <location>
        <begin position="94"/>
        <end position="103"/>
    </location>
</feature>
<name>A0A1M5EFB7_9BACI</name>
<dbReference type="AlphaFoldDB" id="A0A1M5EFB7"/>
<feature type="transmembrane region" description="Helical" evidence="2">
    <location>
        <begin position="52"/>
        <end position="73"/>
    </location>
</feature>
<accession>A0A1M5EFB7</accession>
<protein>
    <submittedName>
        <fullName evidence="3">Uncharacterized protein</fullName>
    </submittedName>
</protein>
<dbReference type="SUPFAM" id="SSF82171">
    <property type="entry name" value="DPP6 N-terminal domain-like"/>
    <property type="match status" value="1"/>
</dbReference>
<dbReference type="Proteomes" id="UP000183988">
    <property type="component" value="Unassembled WGS sequence"/>
</dbReference>
<evidence type="ECO:0000313" key="4">
    <source>
        <dbReference type="Proteomes" id="UP000183988"/>
    </source>
</evidence>
<dbReference type="OrthoDB" id="2963896at2"/>
<dbReference type="InterPro" id="IPR011042">
    <property type="entry name" value="6-blade_b-propeller_TolB-like"/>
</dbReference>
<keyword evidence="2" id="KW-0812">Transmembrane</keyword>
<dbReference type="EMBL" id="FQVW01000005">
    <property type="protein sequence ID" value="SHF77919.1"/>
    <property type="molecule type" value="Genomic_DNA"/>
</dbReference>
<keyword evidence="4" id="KW-1185">Reference proteome</keyword>
<sequence length="606" mass="69516">MTKDYPKNRRDHEFKKLSHAISWNSNKKEQLHQRINDSIDRLESKKDKSIRFSPYVASIGLFLVFIAVGYTLYFNGDQQNIQGPEEPPVVIEPTPDDDETDELGDNEAQEKTLHHYDGTYDDSHYSVAMTDERSDYIIEASIQGFNQARIGVNKEKLAKITYDADSLLNEYLLSEYGLQVVFNEFPIGDFEVVDNHLNLQFEQQDVMGLTLHSGVDRAFSLANRIFASNFINEAFHYTVYSGDEPFYNEHEGFGIIDMPINTPRFYVPVTIDDKIYLGFSAYGDNVFEDKNQLFEAYFANHQDSIDFSMFTVDYIEINARNDYEISIEGDLGKAAKANQMIERDIRELLIHGLGLNILHQKELFPNVHELFVIINGNSIDSVPLELSSITPNVLPYDFFAEWEPEEEFDVGQLSVKNSTYETISEVLDSVEVSSNWSRNKEVVAFSSIGDSDPQSYMYLWKVGEKRPMIVEDVFGYISHYKWSPNSQYVIAEMHTSAFGRTGILYSMKDGSISEFQYDYSLAWSPDSTKIAIGLVDENVEPVVQTEMGGTMHLAEYDLDTGNVTVLEEGTQHYYLYPSAWEDDGTIIYEKRDIENPVKLEVLEWNE</sequence>
<evidence type="ECO:0000313" key="3">
    <source>
        <dbReference type="EMBL" id="SHF77919.1"/>
    </source>
</evidence>
<dbReference type="STRING" id="930117.SAMN05216225_10051"/>
<organism evidence="3 4">
    <name type="scientific">Ornithinibacillus halophilus</name>
    <dbReference type="NCBI Taxonomy" id="930117"/>
    <lineage>
        <taxon>Bacteria</taxon>
        <taxon>Bacillati</taxon>
        <taxon>Bacillota</taxon>
        <taxon>Bacilli</taxon>
        <taxon>Bacillales</taxon>
        <taxon>Bacillaceae</taxon>
        <taxon>Ornithinibacillus</taxon>
    </lineage>
</organism>